<protein>
    <recommendedName>
        <fullName evidence="3">DUF1326 domain-containing protein</fullName>
    </recommendedName>
</protein>
<dbReference type="Proteomes" id="UP000029549">
    <property type="component" value="Unassembled WGS sequence"/>
</dbReference>
<sequence length="204" mass="22049">MEVRMSYHLEGRLLEVCNCKVLCPCWIGEDPDYGTCDTIVAWRIDKGNVDGVDVGGNTIAAVAHVPGNILEGNWRAAIFVDDQASKAQEEALLKVYTGQAGGPVADLAKLIGEVVSVERAPIRFTVKEGKGQLEIGKDYFAELEPYRGAMDRQTTLSDTVFSTVPGAPVFVGKAPTYRSKSAALAIDLDIKNHNALQSTFVFDA</sequence>
<evidence type="ECO:0000313" key="2">
    <source>
        <dbReference type="Proteomes" id="UP000029549"/>
    </source>
</evidence>
<proteinExistence type="predicted"/>
<name>A0A0E3BXP5_9BURK</name>
<dbReference type="AlphaFoldDB" id="A0A0E3BXP5"/>
<accession>A0A0E3BXP5</accession>
<dbReference type="InterPro" id="IPR009758">
    <property type="entry name" value="DUF1326"/>
</dbReference>
<dbReference type="EMBL" id="AWTP01000067">
    <property type="protein sequence ID" value="KGH17152.1"/>
    <property type="molecule type" value="Genomic_DNA"/>
</dbReference>
<evidence type="ECO:0008006" key="3">
    <source>
        <dbReference type="Google" id="ProtNLM"/>
    </source>
</evidence>
<gene>
    <name evidence="1" type="ORF">P608_06280</name>
</gene>
<organism evidence="1 2">
    <name type="scientific">Comamonas thiooxydans</name>
    <dbReference type="NCBI Taxonomy" id="363952"/>
    <lineage>
        <taxon>Bacteria</taxon>
        <taxon>Pseudomonadati</taxon>
        <taxon>Pseudomonadota</taxon>
        <taxon>Betaproteobacteria</taxon>
        <taxon>Burkholderiales</taxon>
        <taxon>Comamonadaceae</taxon>
        <taxon>Comamonas</taxon>
    </lineage>
</organism>
<evidence type="ECO:0000313" key="1">
    <source>
        <dbReference type="EMBL" id="KGH17152.1"/>
    </source>
</evidence>
<comment type="caution">
    <text evidence="1">The sequence shown here is derived from an EMBL/GenBank/DDBJ whole genome shotgun (WGS) entry which is preliminary data.</text>
</comment>
<reference evidence="1 2" key="1">
    <citation type="submission" date="2013-09" db="EMBL/GenBank/DDBJ databases">
        <title>High correlation between genotypes and phenotypes of environmental bacteria Comamonas testosteroni strains.</title>
        <authorList>
            <person name="Liu L."/>
            <person name="Zhu W."/>
            <person name="Xia X."/>
            <person name="Xu B."/>
            <person name="Luo M."/>
            <person name="Wang G."/>
        </authorList>
    </citation>
    <scope>NUCLEOTIDE SEQUENCE [LARGE SCALE GENOMIC DNA]</scope>
    <source>
        <strain evidence="1 2">DF2</strain>
    </source>
</reference>
<dbReference type="Pfam" id="PF07040">
    <property type="entry name" value="DUF1326"/>
    <property type="match status" value="1"/>
</dbReference>
<keyword evidence="2" id="KW-1185">Reference proteome</keyword>